<name>A0A7J7KDV7_BUGNE</name>
<dbReference type="Proteomes" id="UP000593567">
    <property type="component" value="Unassembled WGS sequence"/>
</dbReference>
<accession>A0A7J7KDV7</accession>
<evidence type="ECO:0000313" key="2">
    <source>
        <dbReference type="Proteomes" id="UP000593567"/>
    </source>
</evidence>
<comment type="caution">
    <text evidence="1">The sequence shown here is derived from an EMBL/GenBank/DDBJ whole genome shotgun (WGS) entry which is preliminary data.</text>
</comment>
<organism evidence="1 2">
    <name type="scientific">Bugula neritina</name>
    <name type="common">Brown bryozoan</name>
    <name type="synonym">Sertularia neritina</name>
    <dbReference type="NCBI Taxonomy" id="10212"/>
    <lineage>
        <taxon>Eukaryota</taxon>
        <taxon>Metazoa</taxon>
        <taxon>Spiralia</taxon>
        <taxon>Lophotrochozoa</taxon>
        <taxon>Bryozoa</taxon>
        <taxon>Gymnolaemata</taxon>
        <taxon>Cheilostomatida</taxon>
        <taxon>Flustrina</taxon>
        <taxon>Buguloidea</taxon>
        <taxon>Bugulidae</taxon>
        <taxon>Bugula</taxon>
    </lineage>
</organism>
<reference evidence="1" key="1">
    <citation type="submission" date="2020-06" db="EMBL/GenBank/DDBJ databases">
        <title>Draft genome of Bugula neritina, a colonial animal packing powerful symbionts and potential medicines.</title>
        <authorList>
            <person name="Rayko M."/>
        </authorList>
    </citation>
    <scope>NUCLEOTIDE SEQUENCE [LARGE SCALE GENOMIC DNA]</scope>
    <source>
        <strain evidence="1">Kwan_BN1</strain>
    </source>
</reference>
<dbReference type="AlphaFoldDB" id="A0A7J7KDV7"/>
<dbReference type="EMBL" id="VXIV02000839">
    <property type="protein sequence ID" value="KAF6035726.1"/>
    <property type="molecule type" value="Genomic_DNA"/>
</dbReference>
<proteinExistence type="predicted"/>
<evidence type="ECO:0000313" key="1">
    <source>
        <dbReference type="EMBL" id="KAF6035726.1"/>
    </source>
</evidence>
<keyword evidence="2" id="KW-1185">Reference proteome</keyword>
<protein>
    <submittedName>
        <fullName evidence="1">Uncharacterized protein</fullName>
    </submittedName>
</protein>
<gene>
    <name evidence="1" type="ORF">EB796_005962</name>
</gene>
<sequence>MRGHRLVTVQPVITAADSKSEERATPKYNSYSVLYCADTPYYLAVLQLIFCVILDQRTTCVQETDCQVGVTPYQLQDTLTYVYTFSQLLLLSGALSFTI</sequence>